<sequence length="894" mass="100629">MKSEELVPGLEPLKVKDLPKFMTSEPVETCKLLELMVQGTKRAQAVIWNTFKDLEQVELSTLISRGFQKPHFMIGPFHKYFPTSPSSSLLDEDQTSISWLDTHPHKSVLYVSFGSLAMIEESQFLEMAWGLANSKQPFLWVVRPGSIRGSEWLEPLPDGFLARIALGRGYIVKWAPQQEVLAHPAIGGFLTHNGWNSTIESICEGVPMICAPCFGDQPVNARYVSDVWKIGVELENGLERGGIESSIKRVMVDEEGIEMKDRVLKLKEKVKVMVATVRCEEIANEKYSAFVANKVHRFHVSLFTGISSLEIQSARVRYGEVNAEKEKSIIDVYSKIDDIISIAHNDQSILDRLGRNLEKFMVDIEKEVPYEDPSQQKLDAIRDHLGVSIPDKVDILPPSGIRNKGCGTGKRLRRKVAHKHNRGKRHMGIITTTTTTTVLPRSNGGRRRLVLLPLPFQGHINPMLQLANILYSKGFSITILHTRFNAPNPTNYPHFNFLPIPDVALNNNHSLSDIADVITLLHYLNTNLLHPIRDCLARLMHEDPGVSCLVTDAQWYATDSVADQLKLPRIVHRTSNVSSFLSFAAFPLLRDMGYFRPFSGEEMKSEELVPGLEPLKVKDIPKFLTSDPVGSCELLELMVQATKRARAIIWNSFKELEEAELSTVRHGFPYPHFLIGPFHKYFPASSSSLLAQDQTSISWLDKHPHNSVLYVSFGSLAMIEESQFLEMAWGLANSKQPFLWVVRPGSIQGSDWLGPLPDGFLERIAQGRGHIVKWAPQQEVLAHPATGGFLTHNGWNSTLESICEGVPMICSPCFGDQLPNARYVSEVWKIGVELENRLERGEIESSIKRVMVDKEGIEMRKRVLNLKEKVNLCLKEGGSSYTSLEDLVDFIRSF</sequence>
<evidence type="ECO:0000313" key="4">
    <source>
        <dbReference type="Proteomes" id="UP000243975"/>
    </source>
</evidence>
<proteinExistence type="inferred from homology"/>
<dbReference type="FunFam" id="3.40.50.2000:FF:000040">
    <property type="entry name" value="UDP-glycosyltransferase 76C1"/>
    <property type="match status" value="2"/>
</dbReference>
<dbReference type="AlphaFoldDB" id="A0A124SGP0"/>
<dbReference type="InterPro" id="IPR002213">
    <property type="entry name" value="UDP_glucos_trans"/>
</dbReference>
<organism evidence="3 4">
    <name type="scientific">Cynara cardunculus var. scolymus</name>
    <name type="common">Globe artichoke</name>
    <name type="synonym">Cynara scolymus</name>
    <dbReference type="NCBI Taxonomy" id="59895"/>
    <lineage>
        <taxon>Eukaryota</taxon>
        <taxon>Viridiplantae</taxon>
        <taxon>Streptophyta</taxon>
        <taxon>Embryophyta</taxon>
        <taxon>Tracheophyta</taxon>
        <taxon>Spermatophyta</taxon>
        <taxon>Magnoliopsida</taxon>
        <taxon>eudicotyledons</taxon>
        <taxon>Gunneridae</taxon>
        <taxon>Pentapetalae</taxon>
        <taxon>asterids</taxon>
        <taxon>campanulids</taxon>
        <taxon>Asterales</taxon>
        <taxon>Asteraceae</taxon>
        <taxon>Carduoideae</taxon>
        <taxon>Cardueae</taxon>
        <taxon>Carduinae</taxon>
        <taxon>Cynara</taxon>
    </lineage>
</organism>
<name>A0A124SGP0_CYNCS</name>
<dbReference type="Gene3D" id="3.40.50.2000">
    <property type="entry name" value="Glycogen Phosphorylase B"/>
    <property type="match status" value="4"/>
</dbReference>
<comment type="caution">
    <text evidence="3">The sequence shown here is derived from an EMBL/GenBank/DDBJ whole genome shotgun (WGS) entry which is preliminary data.</text>
</comment>
<keyword evidence="2" id="KW-0808">Transferase</keyword>
<dbReference type="OMA" id="MIEESQF"/>
<evidence type="ECO:0000313" key="3">
    <source>
        <dbReference type="EMBL" id="KVI06992.1"/>
    </source>
</evidence>
<protein>
    <submittedName>
        <fullName evidence="3">UDP-glucuronosyl/UDP-glucosyltransferase</fullName>
    </submittedName>
</protein>
<keyword evidence="4" id="KW-1185">Reference proteome</keyword>
<dbReference type="PANTHER" id="PTHR48045:SF31">
    <property type="entry name" value="UDP-GLYCOSYLTRANSFERASE 76B1-LIKE"/>
    <property type="match status" value="1"/>
</dbReference>
<reference evidence="3 4" key="1">
    <citation type="journal article" date="2016" name="Sci. Rep.">
        <title>The genome sequence of the outbreeding globe artichoke constructed de novo incorporating a phase-aware low-pass sequencing strategy of F1 progeny.</title>
        <authorList>
            <person name="Scaglione D."/>
            <person name="Reyes-Chin-Wo S."/>
            <person name="Acquadro A."/>
            <person name="Froenicke L."/>
            <person name="Portis E."/>
            <person name="Beitel C."/>
            <person name="Tirone M."/>
            <person name="Mauro R."/>
            <person name="Lo Monaco A."/>
            <person name="Mauromicale G."/>
            <person name="Faccioli P."/>
            <person name="Cattivelli L."/>
            <person name="Rieseberg L."/>
            <person name="Michelmore R."/>
            <person name="Lanteri S."/>
        </authorList>
    </citation>
    <scope>NUCLEOTIDE SEQUENCE [LARGE SCALE GENOMIC DNA]</scope>
    <source>
        <strain evidence="3">2C</strain>
    </source>
</reference>
<dbReference type="GO" id="GO:0035251">
    <property type="term" value="F:UDP-glucosyltransferase activity"/>
    <property type="evidence" value="ECO:0007669"/>
    <property type="project" value="UniProtKB-ARBA"/>
</dbReference>
<evidence type="ECO:0000256" key="1">
    <source>
        <dbReference type="ARBA" id="ARBA00009995"/>
    </source>
</evidence>
<gene>
    <name evidence="3" type="ORF">Ccrd_014653</name>
</gene>
<dbReference type="Gramene" id="KVI06992">
    <property type="protein sequence ID" value="KVI06992"/>
    <property type="gene ID" value="Ccrd_014653"/>
</dbReference>
<dbReference type="CDD" id="cd03784">
    <property type="entry name" value="GT1_Gtf-like"/>
    <property type="match status" value="2"/>
</dbReference>
<dbReference type="Pfam" id="PF00201">
    <property type="entry name" value="UDPGT"/>
    <property type="match status" value="2"/>
</dbReference>
<dbReference type="FunFam" id="3.40.50.2000:FF:000120">
    <property type="entry name" value="UDP-glycosyltransferase 76C1"/>
    <property type="match status" value="1"/>
</dbReference>
<evidence type="ECO:0000256" key="2">
    <source>
        <dbReference type="ARBA" id="ARBA00022679"/>
    </source>
</evidence>
<dbReference type="SUPFAM" id="SSF53756">
    <property type="entry name" value="UDP-Glycosyltransferase/glycogen phosphorylase"/>
    <property type="match status" value="2"/>
</dbReference>
<accession>A0A124SGP0</accession>
<comment type="similarity">
    <text evidence="1">Belongs to the UDP-glycosyltransferase family.</text>
</comment>
<dbReference type="EMBL" id="LEKV01001534">
    <property type="protein sequence ID" value="KVI06992.1"/>
    <property type="molecule type" value="Genomic_DNA"/>
</dbReference>
<dbReference type="Proteomes" id="UP000243975">
    <property type="component" value="Unassembled WGS sequence"/>
</dbReference>
<dbReference type="PANTHER" id="PTHR48045">
    <property type="entry name" value="UDP-GLYCOSYLTRANSFERASE 72B1"/>
    <property type="match status" value="1"/>
</dbReference>